<feature type="domain" description="HNH" evidence="1">
    <location>
        <begin position="189"/>
        <end position="244"/>
    </location>
</feature>
<name>A0A1P8DPR0_VIBAL</name>
<dbReference type="InterPro" id="IPR003615">
    <property type="entry name" value="HNH_nuc"/>
</dbReference>
<evidence type="ECO:0000259" key="1">
    <source>
        <dbReference type="Pfam" id="PF01844"/>
    </source>
</evidence>
<reference evidence="2" key="1">
    <citation type="submission" date="2016-10" db="EMBL/GenBank/DDBJ databases">
        <title>Evolution and Comparative Genomics of Conjugative MDR Plasmids in Vibrio species.</title>
        <authorList>
            <person name="Li R."/>
            <person name="Ye L."/>
            <person name="Wong M.Ho.Yin."/>
            <person name="Zheng Z."/>
            <person name="Chan E.Wai.Chi."/>
            <person name="Chen S."/>
        </authorList>
    </citation>
    <scope>NUCLEOTIDE SEQUENCE</scope>
    <source>
        <plasmid evidence="2">pVAS114</plasmid>
    </source>
</reference>
<keyword evidence="2" id="KW-0255">Endonuclease</keyword>
<dbReference type="GO" id="GO:0004519">
    <property type="term" value="F:endonuclease activity"/>
    <property type="evidence" value="ECO:0007669"/>
    <property type="project" value="UniProtKB-KW"/>
</dbReference>
<sequence length="265" mass="30117">MQIWRLVAHHAQAEKALEQMINNGLIAIGWSDLGDLSEWQPINSREISSKLQDIRSTVSNAMMAGPSLWNFFKEVEIGDQIIVTANRKRRYVFEVTGPYFYDNVNSLLGYAHQRQAALTDINPEQLWQASGAGVAEGENIRWTLAKCNGTKESEDIIHKEGRRYSVTSTAIERDKVARSKCLAHYGYTCQVCLINFEQAYGEIGKNYIHVHHRIDLASRNGEHTIDPIKDLIPLCPNCHAMVHTQKPAMSIEKLRSTYKAHQKRV</sequence>
<keyword evidence="2" id="KW-0378">Hydrolase</keyword>
<proteinExistence type="predicted"/>
<dbReference type="AlphaFoldDB" id="A0A1P8DPR0"/>
<dbReference type="Pfam" id="PF01844">
    <property type="entry name" value="HNH"/>
    <property type="match status" value="1"/>
</dbReference>
<protein>
    <submittedName>
        <fullName evidence="2">HNH endonuclease</fullName>
    </submittedName>
</protein>
<keyword evidence="2" id="KW-0614">Plasmid</keyword>
<accession>A0A1P8DPR0</accession>
<dbReference type="Gene3D" id="1.10.30.50">
    <property type="match status" value="1"/>
</dbReference>
<geneLocation type="plasmid" evidence="2">
    <name>pVAS114</name>
</geneLocation>
<dbReference type="RefSeq" id="WP_181387660.1">
    <property type="nucleotide sequence ID" value="NZ_KX957969.1"/>
</dbReference>
<evidence type="ECO:0000313" key="2">
    <source>
        <dbReference type="EMBL" id="APU91099.1"/>
    </source>
</evidence>
<organism evidence="2">
    <name type="scientific">Vibrio alginolyticus</name>
    <dbReference type="NCBI Taxonomy" id="663"/>
    <lineage>
        <taxon>Bacteria</taxon>
        <taxon>Pseudomonadati</taxon>
        <taxon>Pseudomonadota</taxon>
        <taxon>Gammaproteobacteria</taxon>
        <taxon>Vibrionales</taxon>
        <taxon>Vibrionaceae</taxon>
        <taxon>Vibrio</taxon>
    </lineage>
</organism>
<dbReference type="InterPro" id="IPR002711">
    <property type="entry name" value="HNH"/>
</dbReference>
<dbReference type="GO" id="GO:0003676">
    <property type="term" value="F:nucleic acid binding"/>
    <property type="evidence" value="ECO:0007669"/>
    <property type="project" value="InterPro"/>
</dbReference>
<dbReference type="GO" id="GO:0008270">
    <property type="term" value="F:zinc ion binding"/>
    <property type="evidence" value="ECO:0007669"/>
    <property type="project" value="InterPro"/>
</dbReference>
<keyword evidence="2" id="KW-0540">Nuclease</keyword>
<dbReference type="EMBL" id="KX957969">
    <property type="protein sequence ID" value="APU91099.1"/>
    <property type="molecule type" value="Genomic_DNA"/>
</dbReference>
<dbReference type="CDD" id="cd00085">
    <property type="entry name" value="HNHc"/>
    <property type="match status" value="1"/>
</dbReference>